<evidence type="ECO:0000313" key="2">
    <source>
        <dbReference type="Proteomes" id="UP001519460"/>
    </source>
</evidence>
<keyword evidence="2" id="KW-1185">Reference proteome</keyword>
<protein>
    <submittedName>
        <fullName evidence="1">Uncharacterized protein</fullName>
    </submittedName>
</protein>
<feature type="non-terminal residue" evidence="1">
    <location>
        <position position="74"/>
    </location>
</feature>
<organism evidence="1 2">
    <name type="scientific">Batillaria attramentaria</name>
    <dbReference type="NCBI Taxonomy" id="370345"/>
    <lineage>
        <taxon>Eukaryota</taxon>
        <taxon>Metazoa</taxon>
        <taxon>Spiralia</taxon>
        <taxon>Lophotrochozoa</taxon>
        <taxon>Mollusca</taxon>
        <taxon>Gastropoda</taxon>
        <taxon>Caenogastropoda</taxon>
        <taxon>Sorbeoconcha</taxon>
        <taxon>Cerithioidea</taxon>
        <taxon>Batillariidae</taxon>
        <taxon>Batillaria</taxon>
    </lineage>
</organism>
<reference evidence="1 2" key="1">
    <citation type="journal article" date="2023" name="Sci. Data">
        <title>Genome assembly of the Korean intertidal mud-creeper Batillaria attramentaria.</title>
        <authorList>
            <person name="Patra A.K."/>
            <person name="Ho P.T."/>
            <person name="Jun S."/>
            <person name="Lee S.J."/>
            <person name="Kim Y."/>
            <person name="Won Y.J."/>
        </authorList>
    </citation>
    <scope>NUCLEOTIDE SEQUENCE [LARGE SCALE GENOMIC DNA]</scope>
    <source>
        <strain evidence="1">Wonlab-2016</strain>
    </source>
</reference>
<comment type="caution">
    <text evidence="1">The sequence shown here is derived from an EMBL/GenBank/DDBJ whole genome shotgun (WGS) entry which is preliminary data.</text>
</comment>
<accession>A0ABD0KP63</accession>
<sequence>MQEIAEINTRLEGTQANVPRSDLAAATQAQCSGCPHTAWGKNLHVTRPRRFHLSIDGEEQIASAEGGWWGGGGI</sequence>
<gene>
    <name evidence="1" type="ORF">BaRGS_00020009</name>
</gene>
<evidence type="ECO:0000313" key="1">
    <source>
        <dbReference type="EMBL" id="KAK7488712.1"/>
    </source>
</evidence>
<dbReference type="EMBL" id="JACVVK020000147">
    <property type="protein sequence ID" value="KAK7488712.1"/>
    <property type="molecule type" value="Genomic_DNA"/>
</dbReference>
<dbReference type="AlphaFoldDB" id="A0ABD0KP63"/>
<dbReference type="Proteomes" id="UP001519460">
    <property type="component" value="Unassembled WGS sequence"/>
</dbReference>
<name>A0ABD0KP63_9CAEN</name>
<proteinExistence type="predicted"/>